<feature type="region of interest" description="Disordered" evidence="1">
    <location>
        <begin position="31"/>
        <end position="88"/>
    </location>
</feature>
<name>A0A2P2C4D9_9ZZZZ</name>
<organism evidence="2">
    <name type="scientific">metagenome</name>
    <dbReference type="NCBI Taxonomy" id="256318"/>
    <lineage>
        <taxon>unclassified sequences</taxon>
        <taxon>metagenomes</taxon>
    </lineage>
</organism>
<protein>
    <submittedName>
        <fullName evidence="2">Uncharacterized protein</fullName>
    </submittedName>
</protein>
<sequence length="88" mass="9362">MNTNAHTIRKGFAAFAAASAFFAFAACGTEVSPPAQDIGGTQQQKETNAPQSPRTSIPRSDFGDENGTADPERSGGDHDPVDRTKDWH</sequence>
<feature type="compositionally biased region" description="Polar residues" evidence="1">
    <location>
        <begin position="39"/>
        <end position="58"/>
    </location>
</feature>
<dbReference type="EMBL" id="CZKB01000004">
    <property type="protein sequence ID" value="CUR56856.1"/>
    <property type="molecule type" value="Genomic_DNA"/>
</dbReference>
<dbReference type="AlphaFoldDB" id="A0A2P2C4D9"/>
<reference evidence="2" key="1">
    <citation type="submission" date="2015-08" db="EMBL/GenBank/DDBJ databases">
        <authorList>
            <person name="Babu N.S."/>
            <person name="Beckwith C.J."/>
            <person name="Beseler K.G."/>
            <person name="Brison A."/>
            <person name="Carone J.V."/>
            <person name="Caskin T.P."/>
            <person name="Diamond M."/>
            <person name="Durham M.E."/>
            <person name="Foxe J.M."/>
            <person name="Go M."/>
            <person name="Henderson B.A."/>
            <person name="Jones I.B."/>
            <person name="McGettigan J.A."/>
            <person name="Micheletti S.J."/>
            <person name="Nasrallah M.E."/>
            <person name="Ortiz D."/>
            <person name="Piller C.R."/>
            <person name="Privatt S.R."/>
            <person name="Schneider S.L."/>
            <person name="Sharp S."/>
            <person name="Smith T.C."/>
            <person name="Stanton J.D."/>
            <person name="Ullery H.E."/>
            <person name="Wilson R.J."/>
            <person name="Serrano M.G."/>
            <person name="Buck G."/>
            <person name="Lee V."/>
            <person name="Wang Y."/>
            <person name="Carvalho R."/>
            <person name="Voegtly L."/>
            <person name="Shi R."/>
            <person name="Duckworth R."/>
            <person name="Johnson A."/>
            <person name="Loviza R."/>
            <person name="Walstead R."/>
            <person name="Shah Z."/>
            <person name="Kiflezghi M."/>
            <person name="Wade K."/>
            <person name="Ball S.L."/>
            <person name="Bradley K.W."/>
            <person name="Asai D.J."/>
            <person name="Bowman C.A."/>
            <person name="Russell D.A."/>
            <person name="Pope W.H."/>
            <person name="Jacobs-Sera D."/>
            <person name="Hendrix R.W."/>
            <person name="Hatfull G.F."/>
        </authorList>
    </citation>
    <scope>NUCLEOTIDE SEQUENCE</scope>
</reference>
<proteinExistence type="predicted"/>
<gene>
    <name evidence="2" type="ORF">NOCA1120234</name>
</gene>
<feature type="compositionally biased region" description="Basic and acidic residues" evidence="1">
    <location>
        <begin position="70"/>
        <end position="88"/>
    </location>
</feature>
<accession>A0A2P2C4D9</accession>
<evidence type="ECO:0000256" key="1">
    <source>
        <dbReference type="SAM" id="MobiDB-lite"/>
    </source>
</evidence>
<evidence type="ECO:0000313" key="2">
    <source>
        <dbReference type="EMBL" id="CUR56856.1"/>
    </source>
</evidence>